<dbReference type="SUPFAM" id="SSF53098">
    <property type="entry name" value="Ribonuclease H-like"/>
    <property type="match status" value="1"/>
</dbReference>
<dbReference type="AlphaFoldDB" id="Q1JVB3"/>
<name>Q1JVB3_DESA6</name>
<dbReference type="InterPro" id="IPR036397">
    <property type="entry name" value="RNaseH_sf"/>
</dbReference>
<keyword evidence="3" id="KW-1185">Reference proteome</keyword>
<gene>
    <name evidence="2" type="ORF">Dace_0108</name>
</gene>
<dbReference type="PANTHER" id="PTHR35004:SF7">
    <property type="entry name" value="INTEGRASE PROTEIN"/>
    <property type="match status" value="1"/>
</dbReference>
<dbReference type="Proteomes" id="UP000005695">
    <property type="component" value="Unassembled WGS sequence"/>
</dbReference>
<evidence type="ECO:0000313" key="3">
    <source>
        <dbReference type="Proteomes" id="UP000005695"/>
    </source>
</evidence>
<reference evidence="2" key="1">
    <citation type="submission" date="2006-05" db="EMBL/GenBank/DDBJ databases">
        <title>Annotation of the draft genome assembly of Desulfuromonas acetoxidans DSM 684.</title>
        <authorList>
            <consortium name="US DOE Joint Genome Institute (JGI-ORNL)"/>
            <person name="Larimer F."/>
            <person name="Land M."/>
            <person name="Hauser L."/>
        </authorList>
    </citation>
    <scope>NUCLEOTIDE SEQUENCE [LARGE SCALE GENOMIC DNA]</scope>
    <source>
        <strain evidence="2">DSM 684</strain>
    </source>
</reference>
<evidence type="ECO:0000313" key="2">
    <source>
        <dbReference type="EMBL" id="EAT14182.1"/>
    </source>
</evidence>
<dbReference type="Gene3D" id="3.30.420.10">
    <property type="entry name" value="Ribonuclease H-like superfamily/Ribonuclease H"/>
    <property type="match status" value="1"/>
</dbReference>
<reference evidence="2" key="2">
    <citation type="submission" date="2006-05" db="EMBL/GenBank/DDBJ databases">
        <title>Sequencing of the draft genome and assembly of Desulfuromonas acetoxidans DSM 684.</title>
        <authorList>
            <consortium name="US DOE Joint Genome Institute (JGI-PGF)"/>
            <person name="Copeland A."/>
            <person name="Lucas S."/>
            <person name="Lapidus A."/>
            <person name="Barry K."/>
            <person name="Detter J.C."/>
            <person name="Glavina del Rio T."/>
            <person name="Hammon N."/>
            <person name="Israni S."/>
            <person name="Dalin E."/>
            <person name="Tice H."/>
            <person name="Bruce D."/>
            <person name="Pitluck S."/>
            <person name="Richardson P."/>
        </authorList>
    </citation>
    <scope>NUCLEOTIDE SEQUENCE [LARGE SCALE GENOMIC DNA]</scope>
    <source>
        <strain evidence="2">DSM 684</strain>
    </source>
</reference>
<dbReference type="PANTHER" id="PTHR35004">
    <property type="entry name" value="TRANSPOSASE RV3428C-RELATED"/>
    <property type="match status" value="1"/>
</dbReference>
<proteinExistence type="predicted"/>
<dbReference type="PROSITE" id="PS50994">
    <property type="entry name" value="INTEGRASE"/>
    <property type="match status" value="1"/>
</dbReference>
<protein>
    <recommendedName>
        <fullName evidence="1">Integrase catalytic domain-containing protein</fullName>
    </recommendedName>
</protein>
<dbReference type="RefSeq" id="WP_006003339.1">
    <property type="nucleotide sequence ID" value="NZ_AAEW02000045.1"/>
</dbReference>
<dbReference type="InterPro" id="IPR012337">
    <property type="entry name" value="RNaseH-like_sf"/>
</dbReference>
<dbReference type="GO" id="GO:0003676">
    <property type="term" value="F:nucleic acid binding"/>
    <property type="evidence" value="ECO:0007669"/>
    <property type="project" value="InterPro"/>
</dbReference>
<dbReference type="InterPro" id="IPR001584">
    <property type="entry name" value="Integrase_cat-core"/>
</dbReference>
<comment type="caution">
    <text evidence="2">The sequence shown here is derived from an EMBL/GenBank/DDBJ whole genome shotgun (WGS) entry which is preliminary data.</text>
</comment>
<feature type="domain" description="Integrase catalytic" evidence="1">
    <location>
        <begin position="157"/>
        <end position="335"/>
    </location>
</feature>
<sequence>MEWKREMTARLKQAGHGERGKIIAEYQAVTGKSRDALYRAAKECGFESGRKKREDKGMLKSELSEYQIHFVSSLMQSTARQGKKGVIMTVRRALEMAIDNHVIEAGQISESRLQAILKERGMNKAALDSDTPSIRMKSNHPNHCHIFDASICIQYYLKKGKGLAILDERDFREKKPKNFAKIKQRLIRMVLVDHCSGTIFVKYYVAAGESQSITFDFLSSAWHGLGHDQFPFRGVPFFLLMDAGSANIAKGILAMLEALDIEIPKNMPHNPRRQGSAEGAQNIVERDFECTLHLEPAYTIDELNAWARDWMIHFNGSRIHTRHKMTRTQCWLKITPEQLRECPSDEVLQLVYREPEFERTVAQDNTITIDTVCYPLKHIPGIRPRVKVTIRRRPMLLPQIAVVWNEEEYLVNPVAIDANGFQVTAAEIGVEYHAQPETATQKARKVNDNLAFGEEKKKGDIPFGGTLVVHGHQAAKLGNLTTMPKRGTPMEVGRDLVAQNMPISEFLKKLRDAAGRIEPALNKELKATFGTSIEINRADEVIKAICADQEWRDMDADQAQAL</sequence>
<organism evidence="2 3">
    <name type="scientific">Desulfuromonas acetoxidans (strain DSM 684 / 11070)</name>
    <dbReference type="NCBI Taxonomy" id="281689"/>
    <lineage>
        <taxon>Bacteria</taxon>
        <taxon>Pseudomonadati</taxon>
        <taxon>Thermodesulfobacteriota</taxon>
        <taxon>Desulfuromonadia</taxon>
        <taxon>Desulfuromonadales</taxon>
        <taxon>Desulfuromonadaceae</taxon>
        <taxon>Desulfuromonas</taxon>
    </lineage>
</organism>
<dbReference type="EMBL" id="AAEW02000045">
    <property type="protein sequence ID" value="EAT14182.1"/>
    <property type="molecule type" value="Genomic_DNA"/>
</dbReference>
<dbReference type="GO" id="GO:0015074">
    <property type="term" value="P:DNA integration"/>
    <property type="evidence" value="ECO:0007669"/>
    <property type="project" value="InterPro"/>
</dbReference>
<dbReference type="OrthoDB" id="371334at2"/>
<accession>Q1JVB3</accession>
<evidence type="ECO:0000259" key="1">
    <source>
        <dbReference type="PROSITE" id="PS50994"/>
    </source>
</evidence>